<dbReference type="CDD" id="cd00075">
    <property type="entry name" value="HATPase"/>
    <property type="match status" value="1"/>
</dbReference>
<organism evidence="15">
    <name type="scientific">mine drainage metagenome</name>
    <dbReference type="NCBI Taxonomy" id="410659"/>
    <lineage>
        <taxon>unclassified sequences</taxon>
        <taxon>metagenomes</taxon>
        <taxon>ecological metagenomes</taxon>
    </lineage>
</organism>
<evidence type="ECO:0000256" key="11">
    <source>
        <dbReference type="ARBA" id="ARBA00023012"/>
    </source>
</evidence>
<reference evidence="15" key="1">
    <citation type="submission" date="2016-10" db="EMBL/GenBank/DDBJ databases">
        <title>Sequence of Gallionella enrichment culture.</title>
        <authorList>
            <person name="Poehlein A."/>
            <person name="Muehling M."/>
            <person name="Daniel R."/>
        </authorList>
    </citation>
    <scope>NUCLEOTIDE SEQUENCE</scope>
</reference>
<evidence type="ECO:0000256" key="12">
    <source>
        <dbReference type="ARBA" id="ARBA00023136"/>
    </source>
</evidence>
<dbReference type="CDD" id="cd00082">
    <property type="entry name" value="HisKA"/>
    <property type="match status" value="1"/>
</dbReference>
<dbReference type="InterPro" id="IPR004358">
    <property type="entry name" value="Sig_transdc_His_kin-like_C"/>
</dbReference>
<evidence type="ECO:0000256" key="4">
    <source>
        <dbReference type="ARBA" id="ARBA00022553"/>
    </source>
</evidence>
<dbReference type="InterPro" id="IPR036097">
    <property type="entry name" value="HisK_dim/P_sf"/>
</dbReference>
<dbReference type="EC" id="2.7.13.3" evidence="3"/>
<dbReference type="InterPro" id="IPR003594">
    <property type="entry name" value="HATPase_dom"/>
</dbReference>
<dbReference type="AlphaFoldDB" id="A0A1J5RUG6"/>
<dbReference type="EMBL" id="MLJW01000107">
    <property type="protein sequence ID" value="OIQ99322.1"/>
    <property type="molecule type" value="Genomic_DNA"/>
</dbReference>
<dbReference type="InterPro" id="IPR005467">
    <property type="entry name" value="His_kinase_dom"/>
</dbReference>
<dbReference type="InterPro" id="IPR003661">
    <property type="entry name" value="HisK_dim/P_dom"/>
</dbReference>
<proteinExistence type="predicted"/>
<keyword evidence="6 13" id="KW-0812">Transmembrane</keyword>
<feature type="domain" description="Histidine kinase" evidence="14">
    <location>
        <begin position="222"/>
        <end position="434"/>
    </location>
</feature>
<keyword evidence="8" id="KW-0418">Kinase</keyword>
<gene>
    <name evidence="15" type="primary">qseC_14</name>
    <name evidence="15" type="ORF">GALL_185590</name>
</gene>
<evidence type="ECO:0000313" key="15">
    <source>
        <dbReference type="EMBL" id="OIQ99322.1"/>
    </source>
</evidence>
<dbReference type="Pfam" id="PF02518">
    <property type="entry name" value="HATPase_c"/>
    <property type="match status" value="1"/>
</dbReference>
<protein>
    <recommendedName>
        <fullName evidence="3">histidine kinase</fullName>
        <ecNumber evidence="3">2.7.13.3</ecNumber>
    </recommendedName>
</protein>
<dbReference type="GO" id="GO:0005886">
    <property type="term" value="C:plasma membrane"/>
    <property type="evidence" value="ECO:0007669"/>
    <property type="project" value="TreeGrafter"/>
</dbReference>
<dbReference type="InterPro" id="IPR013727">
    <property type="entry name" value="2CSK_N"/>
</dbReference>
<dbReference type="Gene3D" id="3.30.565.10">
    <property type="entry name" value="Histidine kinase-like ATPase, C-terminal domain"/>
    <property type="match status" value="1"/>
</dbReference>
<evidence type="ECO:0000256" key="6">
    <source>
        <dbReference type="ARBA" id="ARBA00022692"/>
    </source>
</evidence>
<comment type="subcellular location">
    <subcellularLocation>
        <location evidence="2">Membrane</location>
        <topology evidence="2">Multi-pass membrane protein</topology>
    </subcellularLocation>
</comment>
<evidence type="ECO:0000256" key="7">
    <source>
        <dbReference type="ARBA" id="ARBA00022741"/>
    </source>
</evidence>
<evidence type="ECO:0000256" key="8">
    <source>
        <dbReference type="ARBA" id="ARBA00022777"/>
    </source>
</evidence>
<dbReference type="SUPFAM" id="SSF47384">
    <property type="entry name" value="Homodimeric domain of signal transducing histidine kinase"/>
    <property type="match status" value="1"/>
</dbReference>
<comment type="catalytic activity">
    <reaction evidence="1">
        <text>ATP + protein L-histidine = ADP + protein N-phospho-L-histidine.</text>
        <dbReference type="EC" id="2.7.13.3"/>
    </reaction>
</comment>
<evidence type="ECO:0000256" key="3">
    <source>
        <dbReference type="ARBA" id="ARBA00012438"/>
    </source>
</evidence>
<keyword evidence="12 13" id="KW-0472">Membrane</keyword>
<evidence type="ECO:0000256" key="1">
    <source>
        <dbReference type="ARBA" id="ARBA00000085"/>
    </source>
</evidence>
<dbReference type="Pfam" id="PF08521">
    <property type="entry name" value="2CSK_N"/>
    <property type="match status" value="1"/>
</dbReference>
<evidence type="ECO:0000256" key="5">
    <source>
        <dbReference type="ARBA" id="ARBA00022679"/>
    </source>
</evidence>
<dbReference type="SMART" id="SM00387">
    <property type="entry name" value="HATPase_c"/>
    <property type="match status" value="1"/>
</dbReference>
<evidence type="ECO:0000256" key="13">
    <source>
        <dbReference type="SAM" id="Phobius"/>
    </source>
</evidence>
<evidence type="ECO:0000256" key="10">
    <source>
        <dbReference type="ARBA" id="ARBA00022989"/>
    </source>
</evidence>
<keyword evidence="7" id="KW-0547">Nucleotide-binding</keyword>
<sequence>MRSIRQSLLLWLILGMMVAICISGLSSYYLAQDEANELFDYQIKQVALSLNGQNQSTEIVVAEDEDPEEDNVIQIWTARGKPLFTSYPTRALPRYVTSGWHTVNYKQMPWRIYNTQRHGQLIQVAQPMTVRDELAVGLAVRMLIPFLLLIPILAGLIWWVVGRSLTPLDAVTTAVSTRHEDAMQTLNESGLPQEILPMVAALNQLLKRLNQTLQTQRAFIADAAHELRTPLTALKLQLQLTERAITEEQRTVGFVKLNERLDRSIHLVRQLLTLARSESKEQSEAFLPIDLGTLVQSVVEDFKPLAEVHQTDLQLDVKLNVMVTGQKESLRILVSNLIDNAIRYTSNSGQVRVSVTREDGEIALRVIDNGRGIPAQERERVLDRFYRSEGTEITGSGLGLAIVRNIAEAHHATLVLSDNLISSGLIVTVKFSSN</sequence>
<dbReference type="InterPro" id="IPR036890">
    <property type="entry name" value="HATPase_C_sf"/>
</dbReference>
<keyword evidence="9" id="KW-0067">ATP-binding</keyword>
<evidence type="ECO:0000259" key="14">
    <source>
        <dbReference type="PROSITE" id="PS50109"/>
    </source>
</evidence>
<dbReference type="InterPro" id="IPR050428">
    <property type="entry name" value="TCS_sensor_his_kinase"/>
</dbReference>
<comment type="caution">
    <text evidence="15">The sequence shown here is derived from an EMBL/GenBank/DDBJ whole genome shotgun (WGS) entry which is preliminary data.</text>
</comment>
<dbReference type="SMART" id="SM00388">
    <property type="entry name" value="HisKA"/>
    <property type="match status" value="1"/>
</dbReference>
<dbReference type="GO" id="GO:0000155">
    <property type="term" value="F:phosphorelay sensor kinase activity"/>
    <property type="evidence" value="ECO:0007669"/>
    <property type="project" value="InterPro"/>
</dbReference>
<keyword evidence="11" id="KW-0902">Two-component regulatory system</keyword>
<feature type="transmembrane region" description="Helical" evidence="13">
    <location>
        <begin position="7"/>
        <end position="31"/>
    </location>
</feature>
<keyword evidence="10 13" id="KW-1133">Transmembrane helix</keyword>
<dbReference type="PROSITE" id="PS50109">
    <property type="entry name" value="HIS_KIN"/>
    <property type="match status" value="1"/>
</dbReference>
<dbReference type="PRINTS" id="PR00344">
    <property type="entry name" value="BCTRLSENSOR"/>
</dbReference>
<dbReference type="PANTHER" id="PTHR45436">
    <property type="entry name" value="SENSOR HISTIDINE KINASE YKOH"/>
    <property type="match status" value="1"/>
</dbReference>
<evidence type="ECO:0000256" key="9">
    <source>
        <dbReference type="ARBA" id="ARBA00022840"/>
    </source>
</evidence>
<name>A0A1J5RUG6_9ZZZZ</name>
<dbReference type="PANTHER" id="PTHR45436:SF14">
    <property type="entry name" value="SENSOR PROTEIN QSEC"/>
    <property type="match status" value="1"/>
</dbReference>
<feature type="transmembrane region" description="Helical" evidence="13">
    <location>
        <begin position="138"/>
        <end position="161"/>
    </location>
</feature>
<dbReference type="Gene3D" id="1.10.287.130">
    <property type="match status" value="1"/>
</dbReference>
<dbReference type="GO" id="GO:0005524">
    <property type="term" value="F:ATP binding"/>
    <property type="evidence" value="ECO:0007669"/>
    <property type="project" value="UniProtKB-KW"/>
</dbReference>
<accession>A0A1J5RUG6</accession>
<dbReference type="Pfam" id="PF00512">
    <property type="entry name" value="HisKA"/>
    <property type="match status" value="1"/>
</dbReference>
<dbReference type="SUPFAM" id="SSF55874">
    <property type="entry name" value="ATPase domain of HSP90 chaperone/DNA topoisomerase II/histidine kinase"/>
    <property type="match status" value="1"/>
</dbReference>
<keyword evidence="5 15" id="KW-0808">Transferase</keyword>
<evidence type="ECO:0000256" key="2">
    <source>
        <dbReference type="ARBA" id="ARBA00004141"/>
    </source>
</evidence>
<keyword evidence="4" id="KW-0597">Phosphoprotein</keyword>